<keyword evidence="3" id="KW-1185">Reference proteome</keyword>
<dbReference type="InterPro" id="IPR017522">
    <property type="entry name" value="Sugar_tfrase_PEP-CTERM_Stp2"/>
</dbReference>
<comment type="caution">
    <text evidence="2">The sequence shown here is derived from an EMBL/GenBank/DDBJ whole genome shotgun (WGS) entry which is preliminary data.</text>
</comment>
<dbReference type="EMBL" id="NIOF01000001">
    <property type="protein sequence ID" value="OWQ93071.1"/>
    <property type="molecule type" value="Genomic_DNA"/>
</dbReference>
<protein>
    <submittedName>
        <fullName evidence="2">Sugar transferase</fullName>
    </submittedName>
</protein>
<evidence type="ECO:0000259" key="1">
    <source>
        <dbReference type="Pfam" id="PF13439"/>
    </source>
</evidence>
<organism evidence="2 3">
    <name type="scientific">Roseateles aquatilis</name>
    <dbReference type="NCBI Taxonomy" id="431061"/>
    <lineage>
        <taxon>Bacteria</taxon>
        <taxon>Pseudomonadati</taxon>
        <taxon>Pseudomonadota</taxon>
        <taxon>Betaproteobacteria</taxon>
        <taxon>Burkholderiales</taxon>
        <taxon>Sphaerotilaceae</taxon>
        <taxon>Roseateles</taxon>
    </lineage>
</organism>
<dbReference type="Pfam" id="PF13439">
    <property type="entry name" value="Glyco_transf_4"/>
    <property type="match status" value="1"/>
</dbReference>
<gene>
    <name evidence="2" type="ORF">CDN99_00770</name>
</gene>
<evidence type="ECO:0000313" key="3">
    <source>
        <dbReference type="Proteomes" id="UP000197468"/>
    </source>
</evidence>
<dbReference type="InterPro" id="IPR028098">
    <property type="entry name" value="Glyco_trans_4-like_N"/>
</dbReference>
<keyword evidence="2" id="KW-0808">Transferase</keyword>
<dbReference type="PANTHER" id="PTHR12526:SF636">
    <property type="entry name" value="BLL3647 PROTEIN"/>
    <property type="match status" value="1"/>
</dbReference>
<dbReference type="Proteomes" id="UP000197468">
    <property type="component" value="Unassembled WGS sequence"/>
</dbReference>
<proteinExistence type="predicted"/>
<dbReference type="AlphaFoldDB" id="A0A246JKD5"/>
<dbReference type="PANTHER" id="PTHR12526">
    <property type="entry name" value="GLYCOSYLTRANSFERASE"/>
    <property type="match status" value="1"/>
</dbReference>
<dbReference type="SUPFAM" id="SSF53756">
    <property type="entry name" value="UDP-Glycosyltransferase/glycogen phosphorylase"/>
    <property type="match status" value="1"/>
</dbReference>
<dbReference type="NCBIfam" id="TIGR03088">
    <property type="entry name" value="stp2"/>
    <property type="match status" value="1"/>
</dbReference>
<dbReference type="OrthoDB" id="9813211at2"/>
<feature type="domain" description="Glycosyltransferase subfamily 4-like N-terminal" evidence="1">
    <location>
        <begin position="30"/>
        <end position="189"/>
    </location>
</feature>
<name>A0A246JKD5_9BURK</name>
<accession>A0A246JKD5</accession>
<dbReference type="RefSeq" id="WP_088382219.1">
    <property type="nucleotide sequence ID" value="NZ_NIOF01000001.1"/>
</dbReference>
<reference evidence="2 3" key="1">
    <citation type="journal article" date="2008" name="Int. J. Syst. Evol. Microbiol.">
        <title>Description of Roseateles aquatilis sp. nov. and Roseateles terrae sp. nov., in the class Betaproteobacteria, and emended description of the genus Roseateles.</title>
        <authorList>
            <person name="Gomila M."/>
            <person name="Bowien B."/>
            <person name="Falsen E."/>
            <person name="Moore E.R."/>
            <person name="Lalucat J."/>
        </authorList>
    </citation>
    <scope>NUCLEOTIDE SEQUENCE [LARGE SCALE GENOMIC DNA]</scope>
    <source>
        <strain evidence="2 3">CCUG 48205</strain>
    </source>
</reference>
<dbReference type="Gene3D" id="3.40.50.2000">
    <property type="entry name" value="Glycogen Phosphorylase B"/>
    <property type="match status" value="2"/>
</dbReference>
<dbReference type="Pfam" id="PF13692">
    <property type="entry name" value="Glyco_trans_1_4"/>
    <property type="match status" value="1"/>
</dbReference>
<evidence type="ECO:0000313" key="2">
    <source>
        <dbReference type="EMBL" id="OWQ93071.1"/>
    </source>
</evidence>
<dbReference type="GO" id="GO:0016757">
    <property type="term" value="F:glycosyltransferase activity"/>
    <property type="evidence" value="ECO:0007669"/>
    <property type="project" value="UniProtKB-ARBA"/>
</dbReference>
<sequence length="398" mass="43435">MSAGLSVNRAARSVDPRPLVLHVMYRFDTGGLENGVVNLINHMPAREYRHAIVALTEVTDFRKRLQRDDVECFALHKPPGQGFWLYPKLYRLFRELRPAVVHSRNLAALEVQLPAWAARVPVRIHGEHGRDVGDLDGRNRAYQRVRRFYKPFVSHYIALSRDLGDYLTGPVGVPAGRVSQFVNGVDTSRFQRHGVEPIPGCPFDPAAHWLIGTVGRMQAVKDQTMLARAFVELLTQAPELRARARLVMIGDGPLRAQCQALLEAAGVADLAWLPGERTDVPAVMRGLHVFALPSLAEGISNTILEAMASGLPVVATEVGGNGDLVTAGRSGLLVPAARPEAMAAALLRLARDPAEAAAMGEAGRRRVEADFSMRAMVARYQGLYDTLRGHDAGAATTD</sequence>